<reference evidence="2" key="3">
    <citation type="submission" date="2020-12" db="UniProtKB">
        <authorList>
            <consortium name="EnsemblPlants"/>
        </authorList>
    </citation>
    <scope>IDENTIFICATION</scope>
</reference>
<name>A0A2K1JQD4_PHYPA</name>
<dbReference type="AlphaFoldDB" id="A0A2K1JQD4"/>
<sequence length="92" mass="10604">MPKASIFRSIRAAVAFGTKKLNCSKLLTTTKGFAPTLLEIRTLRNTSQRKGGRRCFLLTREQLKHLELCCRSHYTSRFCRTSFLHLDEGEKK</sequence>
<protein>
    <submittedName>
        <fullName evidence="1 2">Uncharacterized protein</fullName>
    </submittedName>
</protein>
<keyword evidence="3" id="KW-1185">Reference proteome</keyword>
<dbReference type="Gramene" id="Pp3c12_11310V3.1">
    <property type="protein sequence ID" value="Pp3c12_11310V3.1"/>
    <property type="gene ID" value="Pp3c12_11310"/>
</dbReference>
<evidence type="ECO:0000313" key="1">
    <source>
        <dbReference type="EMBL" id="PNR43750.1"/>
    </source>
</evidence>
<dbReference type="EnsemblPlants" id="Pp3c12_11310V3.1">
    <property type="protein sequence ID" value="Pp3c12_11310V3.1"/>
    <property type="gene ID" value="Pp3c12_11310"/>
</dbReference>
<evidence type="ECO:0000313" key="3">
    <source>
        <dbReference type="Proteomes" id="UP000006727"/>
    </source>
</evidence>
<gene>
    <name evidence="1" type="ORF">PHYPA_016132</name>
</gene>
<reference evidence="1 3" key="1">
    <citation type="journal article" date="2008" name="Science">
        <title>The Physcomitrella genome reveals evolutionary insights into the conquest of land by plants.</title>
        <authorList>
            <person name="Rensing S."/>
            <person name="Lang D."/>
            <person name="Zimmer A."/>
            <person name="Terry A."/>
            <person name="Salamov A."/>
            <person name="Shapiro H."/>
            <person name="Nishiyama T."/>
            <person name="Perroud P.-F."/>
            <person name="Lindquist E."/>
            <person name="Kamisugi Y."/>
            <person name="Tanahashi T."/>
            <person name="Sakakibara K."/>
            <person name="Fujita T."/>
            <person name="Oishi K."/>
            <person name="Shin-I T."/>
            <person name="Kuroki Y."/>
            <person name="Toyoda A."/>
            <person name="Suzuki Y."/>
            <person name="Hashimoto A."/>
            <person name="Yamaguchi K."/>
            <person name="Sugano A."/>
            <person name="Kohara Y."/>
            <person name="Fujiyama A."/>
            <person name="Anterola A."/>
            <person name="Aoki S."/>
            <person name="Ashton N."/>
            <person name="Barbazuk W.B."/>
            <person name="Barker E."/>
            <person name="Bennetzen J."/>
            <person name="Bezanilla M."/>
            <person name="Blankenship R."/>
            <person name="Cho S.H."/>
            <person name="Dutcher S."/>
            <person name="Estelle M."/>
            <person name="Fawcett J.A."/>
            <person name="Gundlach H."/>
            <person name="Hanada K."/>
            <person name="Heyl A."/>
            <person name="Hicks K.A."/>
            <person name="Hugh J."/>
            <person name="Lohr M."/>
            <person name="Mayer K."/>
            <person name="Melkozernov A."/>
            <person name="Murata T."/>
            <person name="Nelson D."/>
            <person name="Pils B."/>
            <person name="Prigge M."/>
            <person name="Reiss B."/>
            <person name="Renner T."/>
            <person name="Rombauts S."/>
            <person name="Rushton P."/>
            <person name="Sanderfoot A."/>
            <person name="Schween G."/>
            <person name="Shiu S.-H."/>
            <person name="Stueber K."/>
            <person name="Theodoulou F.L."/>
            <person name="Tu H."/>
            <person name="Van de Peer Y."/>
            <person name="Verrier P.J."/>
            <person name="Waters E."/>
            <person name="Wood A."/>
            <person name="Yang L."/>
            <person name="Cove D."/>
            <person name="Cuming A."/>
            <person name="Hasebe M."/>
            <person name="Lucas S."/>
            <person name="Mishler D.B."/>
            <person name="Reski R."/>
            <person name="Grigoriev I."/>
            <person name="Quatrano R.S."/>
            <person name="Boore J.L."/>
        </authorList>
    </citation>
    <scope>NUCLEOTIDE SEQUENCE [LARGE SCALE GENOMIC DNA]</scope>
    <source>
        <strain evidence="2 3">cv. Gransden 2004</strain>
    </source>
</reference>
<dbReference type="Proteomes" id="UP000006727">
    <property type="component" value="Chromosome 12"/>
</dbReference>
<proteinExistence type="predicted"/>
<dbReference type="PaxDb" id="3218-PP1S391_36V6.1"/>
<organism evidence="1">
    <name type="scientific">Physcomitrium patens</name>
    <name type="common">Spreading-leaved earth moss</name>
    <name type="synonym">Physcomitrella patens</name>
    <dbReference type="NCBI Taxonomy" id="3218"/>
    <lineage>
        <taxon>Eukaryota</taxon>
        <taxon>Viridiplantae</taxon>
        <taxon>Streptophyta</taxon>
        <taxon>Embryophyta</taxon>
        <taxon>Bryophyta</taxon>
        <taxon>Bryophytina</taxon>
        <taxon>Bryopsida</taxon>
        <taxon>Funariidae</taxon>
        <taxon>Funariales</taxon>
        <taxon>Funariaceae</taxon>
        <taxon>Physcomitrium</taxon>
    </lineage>
</organism>
<reference evidence="1 3" key="2">
    <citation type="journal article" date="2018" name="Plant J.">
        <title>The Physcomitrella patens chromosome-scale assembly reveals moss genome structure and evolution.</title>
        <authorList>
            <person name="Lang D."/>
            <person name="Ullrich K.K."/>
            <person name="Murat F."/>
            <person name="Fuchs J."/>
            <person name="Jenkins J."/>
            <person name="Haas F.B."/>
            <person name="Piednoel M."/>
            <person name="Gundlach H."/>
            <person name="Van Bel M."/>
            <person name="Meyberg R."/>
            <person name="Vives C."/>
            <person name="Morata J."/>
            <person name="Symeonidi A."/>
            <person name="Hiss M."/>
            <person name="Muchero W."/>
            <person name="Kamisugi Y."/>
            <person name="Saleh O."/>
            <person name="Blanc G."/>
            <person name="Decker E.L."/>
            <person name="van Gessel N."/>
            <person name="Grimwood J."/>
            <person name="Hayes R.D."/>
            <person name="Graham S.W."/>
            <person name="Gunter L.E."/>
            <person name="McDaniel S.F."/>
            <person name="Hoernstein S.N.W."/>
            <person name="Larsson A."/>
            <person name="Li F.W."/>
            <person name="Perroud P.F."/>
            <person name="Phillips J."/>
            <person name="Ranjan P."/>
            <person name="Rokshar D.S."/>
            <person name="Rothfels C.J."/>
            <person name="Schneider L."/>
            <person name="Shu S."/>
            <person name="Stevenson D.W."/>
            <person name="Thummler F."/>
            <person name="Tillich M."/>
            <person name="Villarreal Aguilar J.C."/>
            <person name="Widiez T."/>
            <person name="Wong G.K."/>
            <person name="Wymore A."/>
            <person name="Zhang Y."/>
            <person name="Zimmer A.D."/>
            <person name="Quatrano R.S."/>
            <person name="Mayer K.F.X."/>
            <person name="Goodstein D."/>
            <person name="Casacuberta J.M."/>
            <person name="Vandepoele K."/>
            <person name="Reski R."/>
            <person name="Cuming A.C."/>
            <person name="Tuskan G.A."/>
            <person name="Maumus F."/>
            <person name="Salse J."/>
            <person name="Schmutz J."/>
            <person name="Rensing S.A."/>
        </authorList>
    </citation>
    <scope>NUCLEOTIDE SEQUENCE [LARGE SCALE GENOMIC DNA]</scope>
    <source>
        <strain evidence="2 3">cv. Gransden 2004</strain>
    </source>
</reference>
<dbReference type="EMBL" id="ABEU02000012">
    <property type="protein sequence ID" value="PNR43750.1"/>
    <property type="molecule type" value="Genomic_DNA"/>
</dbReference>
<dbReference type="InParanoid" id="A0A2K1JQD4"/>
<accession>A0A2K1JQD4</accession>
<evidence type="ECO:0000313" key="2">
    <source>
        <dbReference type="EnsemblPlants" id="Pp3c12_11310V3.1"/>
    </source>
</evidence>